<organism evidence="1 2">
    <name type="scientific">Delftia phage PhiW-14</name>
    <name type="common">Deftia acidovorans bacteriophage phiW-14</name>
    <dbReference type="NCBI Taxonomy" id="665032"/>
    <lineage>
        <taxon>Viruses</taxon>
        <taxon>Duplodnaviria</taxon>
        <taxon>Heunggongvirae</taxon>
        <taxon>Uroviricota</taxon>
        <taxon>Caudoviricetes</taxon>
        <taxon>Ionavirus</taxon>
        <taxon>Ionavirus W14</taxon>
    </lineage>
</organism>
<reference evidence="2" key="1">
    <citation type="submission" date="2009-07" db="EMBL/GenBank/DDBJ databases">
        <authorList>
            <person name="Kropinski A.M."/>
            <person name="Villegas A."/>
            <person name="Lingohr E.J."/>
        </authorList>
    </citation>
    <scope>NUCLEOTIDE SEQUENCE [LARGE SCALE GENOMIC DNA]</scope>
</reference>
<dbReference type="EMBL" id="GQ357915">
    <property type="protein sequence ID" value="ACV50212.1"/>
    <property type="molecule type" value="Genomic_DNA"/>
</dbReference>
<evidence type="ECO:0000313" key="1">
    <source>
        <dbReference type="EMBL" id="ACV50212.1"/>
    </source>
</evidence>
<organismHost>
    <name type="scientific">Delftia acidovorans</name>
    <name type="common">Pseudomonas acidovorans</name>
    <name type="synonym">Comamonas acidovorans</name>
    <dbReference type="NCBI Taxonomy" id="80866"/>
</organismHost>
<proteinExistence type="predicted"/>
<dbReference type="GeneID" id="8684138"/>
<keyword evidence="2" id="KW-1185">Reference proteome</keyword>
<name>C9DGG1_BPW14</name>
<dbReference type="RefSeq" id="YP_003359044.1">
    <property type="nucleotide sequence ID" value="NC_013697.1"/>
</dbReference>
<sequence length="185" mass="21593">MARFEKYGEGSISIPADKHEHYKGVLEKLQEIRQLMLQHMGHMSDENFHEMGKVVVPTPLYEDITAAIYSRHEILPVHSFRSIMRNVGGRDFVEMLSENAQPPYARDDWRACYEGMEGFITCLDHEDFTKESDIDGATHKHMGHIVRAWSRTGEVWGMDNQHYQLRLRAQIVWVINMLKHELGVR</sequence>
<gene>
    <name evidence="1" type="primary">190</name>
</gene>
<dbReference type="KEGG" id="vg:8684138"/>
<accession>C9DGG1</accession>
<dbReference type="Proteomes" id="UP000008986">
    <property type="component" value="Segment"/>
</dbReference>
<protein>
    <submittedName>
        <fullName evidence="1">Uncharacterized protein</fullName>
    </submittedName>
</protein>
<evidence type="ECO:0000313" key="2">
    <source>
        <dbReference type="Proteomes" id="UP000008986"/>
    </source>
</evidence>